<evidence type="ECO:0000256" key="1">
    <source>
        <dbReference type="ARBA" id="ARBA00001231"/>
    </source>
</evidence>
<dbReference type="GO" id="GO:0005975">
    <property type="term" value="P:carbohydrate metabolic process"/>
    <property type="evidence" value="ECO:0007669"/>
    <property type="project" value="InterPro"/>
</dbReference>
<keyword evidence="5" id="KW-0326">Glycosidase</keyword>
<dbReference type="EMBL" id="SMGG01000007">
    <property type="protein sequence ID" value="TCK58368.1"/>
    <property type="molecule type" value="Genomic_DNA"/>
</dbReference>
<dbReference type="GO" id="GO:0004563">
    <property type="term" value="F:beta-N-acetylhexosaminidase activity"/>
    <property type="evidence" value="ECO:0007669"/>
    <property type="project" value="UniProtKB-EC"/>
</dbReference>
<comment type="similarity">
    <text evidence="2">Belongs to the glycosyl hydrolase 3 family.</text>
</comment>
<dbReference type="PANTHER" id="PTHR30480">
    <property type="entry name" value="BETA-HEXOSAMINIDASE-RELATED"/>
    <property type="match status" value="1"/>
</dbReference>
<feature type="domain" description="Glycoside hydrolase family 3 N-terminal" evidence="7">
    <location>
        <begin position="36"/>
        <end position="318"/>
    </location>
</feature>
<dbReference type="PANTHER" id="PTHR30480:SF13">
    <property type="entry name" value="BETA-HEXOSAMINIDASE"/>
    <property type="match status" value="1"/>
</dbReference>
<evidence type="ECO:0000256" key="3">
    <source>
        <dbReference type="ARBA" id="ARBA00012663"/>
    </source>
</evidence>
<dbReference type="EC" id="3.2.1.52" evidence="3"/>
<evidence type="ECO:0000313" key="8">
    <source>
        <dbReference type="EMBL" id="TCK58368.1"/>
    </source>
</evidence>
<comment type="catalytic activity">
    <reaction evidence="1">
        <text>Hydrolysis of terminal non-reducing N-acetyl-D-hexosamine residues in N-acetyl-beta-D-hexosaminides.</text>
        <dbReference type="EC" id="3.2.1.52"/>
    </reaction>
</comment>
<dbReference type="InterPro" id="IPR017853">
    <property type="entry name" value="GH"/>
</dbReference>
<protein>
    <recommendedName>
        <fullName evidence="3">beta-N-acetylhexosaminidase</fullName>
        <ecNumber evidence="3">3.2.1.52</ecNumber>
    </recommendedName>
</protein>
<dbReference type="Gene3D" id="3.20.20.300">
    <property type="entry name" value="Glycoside hydrolase, family 3, N-terminal domain"/>
    <property type="match status" value="1"/>
</dbReference>
<name>A0A4R1K2U3_9BACT</name>
<dbReference type="InterPro" id="IPR036962">
    <property type="entry name" value="Glyco_hydro_3_N_sf"/>
</dbReference>
<keyword evidence="6" id="KW-0732">Signal</keyword>
<sequence>MKKLIITAILMLSAIYGAFADMPAIDKNIVSKRMVMVGFHATDYKDEELKELKQQIENGLVAGVVFYGYNIESRRQVKRLIAELNSHNRSFVPLMMAVDEEGGRVQRLTVDKGFVEEPTAQYIARHMTPDQAEKVYELTARDLADVGFNVNFAPVIDLNINPASPIIGGIERSYSSNVDTVVAYAKAFINAHRKYGVITCLKHFPGHGSSKKDSHQGFTDVTDTWNDIELEPFQRLISDGYADMIMTAHVFNGGIDPDYPATLSKKTISLLQDMGYKGIIISDDLQMGAIADNYSFEDTVKLAVGAGNNILLFSNYFFYEKRYPEKVRQVLGIQVN</sequence>
<dbReference type="Proteomes" id="UP000294614">
    <property type="component" value="Unassembled WGS sequence"/>
</dbReference>
<dbReference type="AlphaFoldDB" id="A0A4R1K2U3"/>
<evidence type="ECO:0000256" key="4">
    <source>
        <dbReference type="ARBA" id="ARBA00022801"/>
    </source>
</evidence>
<keyword evidence="9" id="KW-1185">Reference proteome</keyword>
<feature type="chain" id="PRO_5020377402" description="beta-N-acetylhexosaminidase" evidence="6">
    <location>
        <begin position="21"/>
        <end position="336"/>
    </location>
</feature>
<dbReference type="OrthoDB" id="9805821at2"/>
<dbReference type="InterPro" id="IPR050226">
    <property type="entry name" value="NagZ_Beta-hexosaminidase"/>
</dbReference>
<evidence type="ECO:0000256" key="6">
    <source>
        <dbReference type="SAM" id="SignalP"/>
    </source>
</evidence>
<keyword evidence="4" id="KW-0378">Hydrolase</keyword>
<reference evidence="8 9" key="1">
    <citation type="submission" date="2019-03" db="EMBL/GenBank/DDBJ databases">
        <title>Genomic Encyclopedia of Type Strains, Phase IV (KMG-IV): sequencing the most valuable type-strain genomes for metagenomic binning, comparative biology and taxonomic classification.</title>
        <authorList>
            <person name="Goeker M."/>
        </authorList>
    </citation>
    <scope>NUCLEOTIDE SEQUENCE [LARGE SCALE GENOMIC DNA]</scope>
    <source>
        <strain evidence="8 9">DSM 24984</strain>
    </source>
</reference>
<accession>A0A4R1K2U3</accession>
<dbReference type="Pfam" id="PF00933">
    <property type="entry name" value="Glyco_hydro_3"/>
    <property type="match status" value="1"/>
</dbReference>
<proteinExistence type="inferred from homology"/>
<evidence type="ECO:0000256" key="5">
    <source>
        <dbReference type="ARBA" id="ARBA00023295"/>
    </source>
</evidence>
<gene>
    <name evidence="8" type="ORF">C8D98_2568</name>
</gene>
<evidence type="ECO:0000313" key="9">
    <source>
        <dbReference type="Proteomes" id="UP000294614"/>
    </source>
</evidence>
<feature type="signal peptide" evidence="6">
    <location>
        <begin position="1"/>
        <end position="20"/>
    </location>
</feature>
<evidence type="ECO:0000259" key="7">
    <source>
        <dbReference type="Pfam" id="PF00933"/>
    </source>
</evidence>
<dbReference type="GO" id="GO:0009254">
    <property type="term" value="P:peptidoglycan turnover"/>
    <property type="evidence" value="ECO:0007669"/>
    <property type="project" value="TreeGrafter"/>
</dbReference>
<dbReference type="RefSeq" id="WP_132874542.1">
    <property type="nucleotide sequence ID" value="NZ_JAJUHT010000015.1"/>
</dbReference>
<evidence type="ECO:0000256" key="2">
    <source>
        <dbReference type="ARBA" id="ARBA00005336"/>
    </source>
</evidence>
<dbReference type="InterPro" id="IPR001764">
    <property type="entry name" value="Glyco_hydro_3_N"/>
</dbReference>
<organism evidence="8 9">
    <name type="scientific">Seleniivibrio woodruffii</name>
    <dbReference type="NCBI Taxonomy" id="1078050"/>
    <lineage>
        <taxon>Bacteria</taxon>
        <taxon>Pseudomonadati</taxon>
        <taxon>Deferribacterota</taxon>
        <taxon>Deferribacteres</taxon>
        <taxon>Deferribacterales</taxon>
        <taxon>Geovibrionaceae</taxon>
        <taxon>Seleniivibrio</taxon>
    </lineage>
</organism>
<dbReference type="SUPFAM" id="SSF51445">
    <property type="entry name" value="(Trans)glycosidases"/>
    <property type="match status" value="1"/>
</dbReference>
<comment type="caution">
    <text evidence="8">The sequence shown here is derived from an EMBL/GenBank/DDBJ whole genome shotgun (WGS) entry which is preliminary data.</text>
</comment>